<keyword evidence="3" id="KW-1185">Reference proteome</keyword>
<dbReference type="AlphaFoldDB" id="A0A5B7FJP9"/>
<protein>
    <submittedName>
        <fullName evidence="2">Uncharacterized protein</fullName>
    </submittedName>
</protein>
<reference evidence="2 3" key="1">
    <citation type="submission" date="2019-05" db="EMBL/GenBank/DDBJ databases">
        <title>Another draft genome of Portunus trituberculatus and its Hox gene families provides insights of decapod evolution.</title>
        <authorList>
            <person name="Jeong J.-H."/>
            <person name="Song I."/>
            <person name="Kim S."/>
            <person name="Choi T."/>
            <person name="Kim D."/>
            <person name="Ryu S."/>
            <person name="Kim W."/>
        </authorList>
    </citation>
    <scope>NUCLEOTIDE SEQUENCE [LARGE SCALE GENOMIC DNA]</scope>
    <source>
        <tissue evidence="2">Muscle</tissue>
    </source>
</reference>
<dbReference type="EMBL" id="VSRR010006615">
    <property type="protein sequence ID" value="MPC45188.1"/>
    <property type="molecule type" value="Genomic_DNA"/>
</dbReference>
<evidence type="ECO:0000256" key="1">
    <source>
        <dbReference type="SAM" id="MobiDB-lite"/>
    </source>
</evidence>
<sequence>MSRYTRHASYVQRGFKATDTGWKTERRLHSRQHPRTPHPTHTLPDPPRPGPHPSLVTHD</sequence>
<feature type="region of interest" description="Disordered" evidence="1">
    <location>
        <begin position="1"/>
        <end position="59"/>
    </location>
</feature>
<dbReference type="Proteomes" id="UP000324222">
    <property type="component" value="Unassembled WGS sequence"/>
</dbReference>
<accession>A0A5B7FJP9</accession>
<evidence type="ECO:0000313" key="3">
    <source>
        <dbReference type="Proteomes" id="UP000324222"/>
    </source>
</evidence>
<feature type="compositionally biased region" description="Basic residues" evidence="1">
    <location>
        <begin position="28"/>
        <end position="38"/>
    </location>
</feature>
<gene>
    <name evidence="2" type="ORF">E2C01_038878</name>
</gene>
<comment type="caution">
    <text evidence="2">The sequence shown here is derived from an EMBL/GenBank/DDBJ whole genome shotgun (WGS) entry which is preliminary data.</text>
</comment>
<name>A0A5B7FJP9_PORTR</name>
<evidence type="ECO:0000313" key="2">
    <source>
        <dbReference type="EMBL" id="MPC45188.1"/>
    </source>
</evidence>
<organism evidence="2 3">
    <name type="scientific">Portunus trituberculatus</name>
    <name type="common">Swimming crab</name>
    <name type="synonym">Neptunus trituberculatus</name>
    <dbReference type="NCBI Taxonomy" id="210409"/>
    <lineage>
        <taxon>Eukaryota</taxon>
        <taxon>Metazoa</taxon>
        <taxon>Ecdysozoa</taxon>
        <taxon>Arthropoda</taxon>
        <taxon>Crustacea</taxon>
        <taxon>Multicrustacea</taxon>
        <taxon>Malacostraca</taxon>
        <taxon>Eumalacostraca</taxon>
        <taxon>Eucarida</taxon>
        <taxon>Decapoda</taxon>
        <taxon>Pleocyemata</taxon>
        <taxon>Brachyura</taxon>
        <taxon>Eubrachyura</taxon>
        <taxon>Portunoidea</taxon>
        <taxon>Portunidae</taxon>
        <taxon>Portuninae</taxon>
        <taxon>Portunus</taxon>
    </lineage>
</organism>
<proteinExistence type="predicted"/>